<comment type="caution">
    <text evidence="1">The sequence shown here is derived from an EMBL/GenBank/DDBJ whole genome shotgun (WGS) entry which is preliminary data.</text>
</comment>
<sequence length="44" mass="5580">MPNNFHYINNRHVFSTNSFRFFFEFDKMFFKWHLNFNFEGGFYG</sequence>
<evidence type="ECO:0000313" key="2">
    <source>
        <dbReference type="Proteomes" id="UP000033428"/>
    </source>
</evidence>
<evidence type="ECO:0000313" key="1">
    <source>
        <dbReference type="EMBL" id="KJJ83300.1"/>
    </source>
</evidence>
<name>A0A0F0CPE9_9BACT</name>
<gene>
    <name evidence="1" type="ORF">OMAG_002844</name>
</gene>
<dbReference type="Proteomes" id="UP000033428">
    <property type="component" value="Unassembled WGS sequence"/>
</dbReference>
<proteinExistence type="predicted"/>
<protein>
    <submittedName>
        <fullName evidence="1">Uncharacterized protein</fullName>
    </submittedName>
</protein>
<dbReference type="AlphaFoldDB" id="A0A0F0CPE9"/>
<accession>A0A0F0CPE9</accession>
<reference evidence="1 2" key="1">
    <citation type="submission" date="2015-02" db="EMBL/GenBank/DDBJ databases">
        <title>Single-cell genomics of uncultivated deep-branching MTB reveals a conserved set of magnetosome genes.</title>
        <authorList>
            <person name="Kolinko S."/>
            <person name="Richter M."/>
            <person name="Glockner F.O."/>
            <person name="Brachmann A."/>
            <person name="Schuler D."/>
        </authorList>
    </citation>
    <scope>NUCLEOTIDE SEQUENCE [LARGE SCALE GENOMIC DNA]</scope>
    <source>
        <strain evidence="1">SKK-01</strain>
    </source>
</reference>
<organism evidence="1 2">
    <name type="scientific">Candidatus Omnitrophus magneticus</name>
    <dbReference type="NCBI Taxonomy" id="1609969"/>
    <lineage>
        <taxon>Bacteria</taxon>
        <taxon>Pseudomonadati</taxon>
        <taxon>Candidatus Omnitrophota</taxon>
        <taxon>Candidatus Omnitrophus</taxon>
    </lineage>
</organism>
<dbReference type="EMBL" id="JYNY01000626">
    <property type="protein sequence ID" value="KJJ83300.1"/>
    <property type="molecule type" value="Genomic_DNA"/>
</dbReference>
<keyword evidence="2" id="KW-1185">Reference proteome</keyword>